<keyword evidence="5 16" id="KW-0820">tRNA-binding</keyword>
<feature type="binding site" evidence="15">
    <location>
        <position position="457"/>
    </location>
    <ligand>
        <name>Mg(2+)</name>
        <dbReference type="ChEBI" id="CHEBI:18420"/>
        <note>shared with alpha subunit</note>
    </ligand>
</feature>
<name>A0A3M0BE05_9AQUI</name>
<dbReference type="Pfam" id="PF03483">
    <property type="entry name" value="B3_4"/>
    <property type="match status" value="1"/>
</dbReference>
<keyword evidence="9 15" id="KW-0067">ATP-binding</keyword>
<dbReference type="PROSITE" id="PS51447">
    <property type="entry name" value="FDX_ACB"/>
    <property type="match status" value="1"/>
</dbReference>
<dbReference type="SUPFAM" id="SSF54991">
    <property type="entry name" value="Anticodon-binding domain of PheRS"/>
    <property type="match status" value="1"/>
</dbReference>
<evidence type="ECO:0000256" key="1">
    <source>
        <dbReference type="ARBA" id="ARBA00004496"/>
    </source>
</evidence>
<dbReference type="SMART" id="SM00896">
    <property type="entry name" value="FDX-ACB"/>
    <property type="match status" value="1"/>
</dbReference>
<dbReference type="Pfam" id="PF03484">
    <property type="entry name" value="B5"/>
    <property type="match status" value="1"/>
</dbReference>
<organism evidence="20 21">
    <name type="scientific">Hydrogenothermus marinus</name>
    <dbReference type="NCBI Taxonomy" id="133270"/>
    <lineage>
        <taxon>Bacteria</taxon>
        <taxon>Pseudomonadati</taxon>
        <taxon>Aquificota</taxon>
        <taxon>Aquificia</taxon>
        <taxon>Aquificales</taxon>
        <taxon>Hydrogenothermaceae</taxon>
        <taxon>Hydrogenothermus</taxon>
    </lineage>
</organism>
<keyword evidence="7 15" id="KW-0479">Metal-binding</keyword>
<evidence type="ECO:0000256" key="13">
    <source>
        <dbReference type="ARBA" id="ARBA00023146"/>
    </source>
</evidence>
<protein>
    <recommendedName>
        <fullName evidence="15">Phenylalanine--tRNA ligase beta subunit</fullName>
        <ecNumber evidence="15">6.1.1.20</ecNumber>
    </recommendedName>
    <alternativeName>
        <fullName evidence="15">Phenylalanyl-tRNA synthetase beta subunit</fullName>
        <shortName evidence="15">PheRS</shortName>
    </alternativeName>
</protein>
<evidence type="ECO:0000256" key="2">
    <source>
        <dbReference type="ARBA" id="ARBA00008653"/>
    </source>
</evidence>
<keyword evidence="8 15" id="KW-0547">Nucleotide-binding</keyword>
<comment type="caution">
    <text evidence="20">The sequence shown here is derived from an EMBL/GenBank/DDBJ whole genome shotgun (WGS) entry which is preliminary data.</text>
</comment>
<dbReference type="InterPro" id="IPR005146">
    <property type="entry name" value="B3/B4_tRNA-bd"/>
</dbReference>
<dbReference type="CDD" id="cd00769">
    <property type="entry name" value="PheRS_beta_core"/>
    <property type="match status" value="1"/>
</dbReference>
<dbReference type="Gene3D" id="3.50.40.10">
    <property type="entry name" value="Phenylalanyl-trna Synthetase, Chain B, domain 3"/>
    <property type="match status" value="1"/>
</dbReference>
<evidence type="ECO:0000256" key="14">
    <source>
        <dbReference type="ARBA" id="ARBA00049255"/>
    </source>
</evidence>
<feature type="binding site" evidence="15">
    <location>
        <position position="458"/>
    </location>
    <ligand>
        <name>Mg(2+)</name>
        <dbReference type="ChEBI" id="CHEBI:18420"/>
        <note>shared with alpha subunit</note>
    </ligand>
</feature>
<accession>A0A3M0BE05</accession>
<dbReference type="SUPFAM" id="SSF50249">
    <property type="entry name" value="Nucleic acid-binding proteins"/>
    <property type="match status" value="1"/>
</dbReference>
<dbReference type="Gene3D" id="3.30.56.10">
    <property type="match status" value="2"/>
</dbReference>
<dbReference type="InterPro" id="IPR033714">
    <property type="entry name" value="tRNA_bind_bactPheRS"/>
</dbReference>
<dbReference type="AlphaFoldDB" id="A0A3M0BE05"/>
<dbReference type="Gene3D" id="3.30.930.10">
    <property type="entry name" value="Bira Bifunctional Protein, Domain 2"/>
    <property type="match status" value="1"/>
</dbReference>
<evidence type="ECO:0000256" key="5">
    <source>
        <dbReference type="ARBA" id="ARBA00022555"/>
    </source>
</evidence>
<dbReference type="PANTHER" id="PTHR10947">
    <property type="entry name" value="PHENYLALANYL-TRNA SYNTHETASE BETA CHAIN AND LEUCINE-RICH REPEAT-CONTAINING PROTEIN 47"/>
    <property type="match status" value="1"/>
</dbReference>
<dbReference type="InterPro" id="IPR005147">
    <property type="entry name" value="tRNA_synthase_B5-dom"/>
</dbReference>
<keyword evidence="11 16" id="KW-0694">RNA-binding</keyword>
<dbReference type="Pfam" id="PF01588">
    <property type="entry name" value="tRNA_bind"/>
    <property type="match status" value="1"/>
</dbReference>
<dbReference type="InterPro" id="IPR020825">
    <property type="entry name" value="Phe-tRNA_synthase-like_B3/B4"/>
</dbReference>
<dbReference type="RefSeq" id="WP_121923370.1">
    <property type="nucleotide sequence ID" value="NZ_REFO01000013.1"/>
</dbReference>
<evidence type="ECO:0000256" key="4">
    <source>
        <dbReference type="ARBA" id="ARBA00022490"/>
    </source>
</evidence>
<dbReference type="InterPro" id="IPR041616">
    <property type="entry name" value="PheRS_beta_core"/>
</dbReference>
<feature type="domain" description="FDX-ACB" evidence="18">
    <location>
        <begin position="711"/>
        <end position="800"/>
    </location>
</feature>
<feature type="binding site" evidence="15">
    <location>
        <position position="448"/>
    </location>
    <ligand>
        <name>Mg(2+)</name>
        <dbReference type="ChEBI" id="CHEBI:18420"/>
        <note>shared with alpha subunit</note>
    </ligand>
</feature>
<evidence type="ECO:0000259" key="19">
    <source>
        <dbReference type="PROSITE" id="PS51483"/>
    </source>
</evidence>
<dbReference type="GO" id="GO:0000287">
    <property type="term" value="F:magnesium ion binding"/>
    <property type="evidence" value="ECO:0007669"/>
    <property type="project" value="UniProtKB-UniRule"/>
</dbReference>
<keyword evidence="10 15" id="KW-0460">Magnesium</keyword>
<dbReference type="Proteomes" id="UP000280842">
    <property type="component" value="Unassembled WGS sequence"/>
</dbReference>
<dbReference type="GO" id="GO:0000049">
    <property type="term" value="F:tRNA binding"/>
    <property type="evidence" value="ECO:0007669"/>
    <property type="project" value="UniProtKB-UniRule"/>
</dbReference>
<keyword evidence="21" id="KW-1185">Reference proteome</keyword>
<dbReference type="NCBIfam" id="TIGR00472">
    <property type="entry name" value="pheT_bact"/>
    <property type="match status" value="1"/>
</dbReference>
<keyword evidence="4 15" id="KW-0963">Cytoplasm</keyword>
<proteinExistence type="inferred from homology"/>
<dbReference type="GO" id="GO:0006432">
    <property type="term" value="P:phenylalanyl-tRNA aminoacylation"/>
    <property type="evidence" value="ECO:0007669"/>
    <property type="project" value="UniProtKB-UniRule"/>
</dbReference>
<dbReference type="Pfam" id="PF03147">
    <property type="entry name" value="FDX-ACB"/>
    <property type="match status" value="1"/>
</dbReference>
<feature type="domain" description="TRNA-binding" evidence="17">
    <location>
        <begin position="38"/>
        <end position="145"/>
    </location>
</feature>
<comment type="similarity">
    <text evidence="2 15">Belongs to the phenylalanyl-tRNA synthetase beta subunit family. Type 1 subfamily.</text>
</comment>
<evidence type="ECO:0000256" key="6">
    <source>
        <dbReference type="ARBA" id="ARBA00022598"/>
    </source>
</evidence>
<dbReference type="EMBL" id="REFO01000013">
    <property type="protein sequence ID" value="RMA93198.1"/>
    <property type="molecule type" value="Genomic_DNA"/>
</dbReference>
<dbReference type="InterPro" id="IPR002547">
    <property type="entry name" value="tRNA-bd_dom"/>
</dbReference>
<dbReference type="EC" id="6.1.1.20" evidence="15"/>
<dbReference type="GO" id="GO:0004826">
    <property type="term" value="F:phenylalanine-tRNA ligase activity"/>
    <property type="evidence" value="ECO:0007669"/>
    <property type="project" value="UniProtKB-UniRule"/>
</dbReference>
<dbReference type="SMART" id="SM00873">
    <property type="entry name" value="B3_4"/>
    <property type="match status" value="1"/>
</dbReference>
<evidence type="ECO:0000256" key="9">
    <source>
        <dbReference type="ARBA" id="ARBA00022840"/>
    </source>
</evidence>
<dbReference type="InterPro" id="IPR004532">
    <property type="entry name" value="Phe-tRNA-ligase_IIc_bsu_bact"/>
</dbReference>
<gene>
    <name evidence="15" type="primary">pheT</name>
    <name evidence="20" type="ORF">CLV39_1254</name>
</gene>
<dbReference type="InterPro" id="IPR009061">
    <property type="entry name" value="DNA-bd_dom_put_sf"/>
</dbReference>
<evidence type="ECO:0000256" key="8">
    <source>
        <dbReference type="ARBA" id="ARBA00022741"/>
    </source>
</evidence>
<dbReference type="SMART" id="SM00874">
    <property type="entry name" value="B5"/>
    <property type="match status" value="1"/>
</dbReference>
<evidence type="ECO:0000256" key="15">
    <source>
        <dbReference type="HAMAP-Rule" id="MF_00283"/>
    </source>
</evidence>
<evidence type="ECO:0000256" key="3">
    <source>
        <dbReference type="ARBA" id="ARBA00011209"/>
    </source>
</evidence>
<dbReference type="SUPFAM" id="SSF46955">
    <property type="entry name" value="Putative DNA-binding domain"/>
    <property type="match status" value="1"/>
</dbReference>
<comment type="cofactor">
    <cofactor evidence="15">
        <name>Mg(2+)</name>
        <dbReference type="ChEBI" id="CHEBI:18420"/>
    </cofactor>
    <text evidence="15">Binds 2 magnesium ions per tetramer.</text>
</comment>
<dbReference type="Pfam" id="PF17759">
    <property type="entry name" value="tRNA_synthFbeta"/>
    <property type="match status" value="1"/>
</dbReference>
<dbReference type="InterPro" id="IPR036690">
    <property type="entry name" value="Fdx_antiC-bd_sf"/>
</dbReference>
<dbReference type="InterPro" id="IPR005121">
    <property type="entry name" value="Fdx_antiC-bd"/>
</dbReference>
<dbReference type="OrthoDB" id="9805455at2"/>
<evidence type="ECO:0000313" key="21">
    <source>
        <dbReference type="Proteomes" id="UP000280842"/>
    </source>
</evidence>
<comment type="subcellular location">
    <subcellularLocation>
        <location evidence="1 15">Cytoplasm</location>
    </subcellularLocation>
</comment>
<dbReference type="InterPro" id="IPR012340">
    <property type="entry name" value="NA-bd_OB-fold"/>
</dbReference>
<dbReference type="InterPro" id="IPR045864">
    <property type="entry name" value="aa-tRNA-synth_II/BPL/LPL"/>
</dbReference>
<evidence type="ECO:0000256" key="10">
    <source>
        <dbReference type="ARBA" id="ARBA00022842"/>
    </source>
</evidence>
<keyword evidence="6 15" id="KW-0436">Ligase</keyword>
<comment type="catalytic activity">
    <reaction evidence="14 15">
        <text>tRNA(Phe) + L-phenylalanine + ATP = L-phenylalanyl-tRNA(Phe) + AMP + diphosphate + H(+)</text>
        <dbReference type="Rhea" id="RHEA:19413"/>
        <dbReference type="Rhea" id="RHEA-COMP:9668"/>
        <dbReference type="Rhea" id="RHEA-COMP:9699"/>
        <dbReference type="ChEBI" id="CHEBI:15378"/>
        <dbReference type="ChEBI" id="CHEBI:30616"/>
        <dbReference type="ChEBI" id="CHEBI:33019"/>
        <dbReference type="ChEBI" id="CHEBI:58095"/>
        <dbReference type="ChEBI" id="CHEBI:78442"/>
        <dbReference type="ChEBI" id="CHEBI:78531"/>
        <dbReference type="ChEBI" id="CHEBI:456215"/>
        <dbReference type="EC" id="6.1.1.20"/>
    </reaction>
</comment>
<dbReference type="InterPro" id="IPR045060">
    <property type="entry name" value="Phe-tRNA-ligase_IIc_bsu"/>
</dbReference>
<dbReference type="Gene3D" id="2.40.50.140">
    <property type="entry name" value="Nucleic acid-binding proteins"/>
    <property type="match status" value="1"/>
</dbReference>
<dbReference type="GO" id="GO:0009328">
    <property type="term" value="C:phenylalanine-tRNA ligase complex"/>
    <property type="evidence" value="ECO:0007669"/>
    <property type="project" value="TreeGrafter"/>
</dbReference>
<dbReference type="PROSITE" id="PS50886">
    <property type="entry name" value="TRBD"/>
    <property type="match status" value="1"/>
</dbReference>
<evidence type="ECO:0000256" key="12">
    <source>
        <dbReference type="ARBA" id="ARBA00022917"/>
    </source>
</evidence>
<evidence type="ECO:0000259" key="17">
    <source>
        <dbReference type="PROSITE" id="PS50886"/>
    </source>
</evidence>
<evidence type="ECO:0000256" key="7">
    <source>
        <dbReference type="ARBA" id="ARBA00022723"/>
    </source>
</evidence>
<feature type="domain" description="B5" evidence="19">
    <location>
        <begin position="394"/>
        <end position="470"/>
    </location>
</feature>
<evidence type="ECO:0000256" key="11">
    <source>
        <dbReference type="ARBA" id="ARBA00022884"/>
    </source>
</evidence>
<evidence type="ECO:0000313" key="20">
    <source>
        <dbReference type="EMBL" id="RMA93198.1"/>
    </source>
</evidence>
<evidence type="ECO:0000256" key="16">
    <source>
        <dbReference type="PROSITE-ProRule" id="PRU00209"/>
    </source>
</evidence>
<dbReference type="PROSITE" id="PS51483">
    <property type="entry name" value="B5"/>
    <property type="match status" value="1"/>
</dbReference>
<comment type="subunit">
    <text evidence="3 15">Tetramer of two alpha and two beta subunits.</text>
</comment>
<dbReference type="GO" id="GO:0005524">
    <property type="term" value="F:ATP binding"/>
    <property type="evidence" value="ECO:0007669"/>
    <property type="project" value="UniProtKB-UniRule"/>
</dbReference>
<sequence>MRVSYNWIKELVDIDETPEKIEEKLNETGLETTVEKFGNYIPNLTTVKIISITPHPEKNNLLVCKATDSEKEYQVITTAKNIKENDIVILAKEGAKIKGKEIKPTNFGSITSEGMFLSLTELDIGIETDELFILGEDTPIGVDASKLLGLGEDYIFEIEITPNRGDALSVKGLAREIAAVFGVKRKEIIPIVSIFKEKEPQIQINTDKVYRYRGIILENVSIKPSPVDIQIKLIKSGQKPINNIVDFTNYVLLLEGQPFHAFDLDKIKGKVIVRQAKEGEKIVALDGNEYSLKETDIVIADEEKTIAIAGVIGGDNTKVDENTKNILLEAANFDPISVRKTAKRLAINTDSSYRFERGVDIENLPKAQDIAVELIEKYANGKAVGEKDLYLKPYTSKVVRLREKQIKRILGIDIPLEEAVEILNRLEIPSKIEGDEIIAEIPAFRAYDLEREIDLIEEVGRVKGFNNLEESYPSVSTKQFETPEYYKFEEGTRQFFLSNGLNEVLTYSFSGEEEYETVGIEKPTIEIINYILKSQRLMRNTLIVSLLNVQKENLRYGNKDLSIFEIATTFFDDREETRLGILLSGKFIDGYNYTQEDKKFSTTKKWDFLKVKGLLTSYLTKIGLKDTKLNIEDKPFLNKYESAKLIYQDIEIGYFGKIHPKAAEKLEIPDNTYVGELYIKGISRDLNGKLNKKFIFDLFKEKPTITYQDIPKYPSVKRDLAFEADENFEVGKLLEEIEKTCKFVKKVKLFDVYYIGNGKKSIAVSIEFNAGDRSLTDEEVNKIVEDLVKDLSLKLKVNLRS</sequence>
<dbReference type="HAMAP" id="MF_00283">
    <property type="entry name" value="Phe_tRNA_synth_beta1"/>
    <property type="match status" value="1"/>
</dbReference>
<keyword evidence="13 15" id="KW-0030">Aminoacyl-tRNA synthetase</keyword>
<dbReference type="PANTHER" id="PTHR10947:SF0">
    <property type="entry name" value="PHENYLALANINE--TRNA LIGASE BETA SUBUNIT"/>
    <property type="match status" value="1"/>
</dbReference>
<reference evidence="20 21" key="1">
    <citation type="submission" date="2018-10" db="EMBL/GenBank/DDBJ databases">
        <title>Genomic Encyclopedia of Archaeal and Bacterial Type Strains, Phase II (KMG-II): from individual species to whole genera.</title>
        <authorList>
            <person name="Goeker M."/>
        </authorList>
    </citation>
    <scope>NUCLEOTIDE SEQUENCE [LARGE SCALE GENOMIC DNA]</scope>
    <source>
        <strain evidence="20 21">VM1</strain>
    </source>
</reference>
<evidence type="ECO:0000259" key="18">
    <source>
        <dbReference type="PROSITE" id="PS51447"/>
    </source>
</evidence>
<dbReference type="CDD" id="cd02796">
    <property type="entry name" value="tRNA_bind_bactPheRS"/>
    <property type="match status" value="1"/>
</dbReference>
<dbReference type="SUPFAM" id="SSF56037">
    <property type="entry name" value="PheT/TilS domain"/>
    <property type="match status" value="1"/>
</dbReference>
<keyword evidence="12 15" id="KW-0648">Protein biosynthesis</keyword>
<feature type="binding site" evidence="15">
    <location>
        <position position="454"/>
    </location>
    <ligand>
        <name>Mg(2+)</name>
        <dbReference type="ChEBI" id="CHEBI:18420"/>
        <note>shared with alpha subunit</note>
    </ligand>
</feature>
<dbReference type="SUPFAM" id="SSF55681">
    <property type="entry name" value="Class II aaRS and biotin synthetases"/>
    <property type="match status" value="1"/>
</dbReference>
<dbReference type="Gene3D" id="3.30.70.380">
    <property type="entry name" value="Ferrodoxin-fold anticodon-binding domain"/>
    <property type="match status" value="1"/>
</dbReference>